<evidence type="ECO:0000259" key="2">
    <source>
        <dbReference type="Pfam" id="PF07859"/>
    </source>
</evidence>
<dbReference type="PANTHER" id="PTHR48081:SF8">
    <property type="entry name" value="ALPHA_BETA HYDROLASE FOLD-3 DOMAIN-CONTAINING PROTEIN-RELATED"/>
    <property type="match status" value="1"/>
</dbReference>
<name>A0A9D7LT75_9RHOO</name>
<sequence>MDSEFAPKITAPPYYRLIPHMGSESAQFIIDNLLRFSFKRMSFSNDAIHELRKRIATVDHNLGQLSTDIRITRQDCDEVRAEWLEVPRSRLDRVFLYLHGGAFCFRIPRIQSAMIARWCRASGARALMPVYRLAPEHPYPAASDDCLAAYRWLLNNGVPAQNIVICGDSAGGSLSLVTLMRARAEGLPLPSAAIFLSPSTDFSLSGRSAAVNETNDPMFSVAMLRWFGELYLSEPELHLTPLVSPLTGDFTGLPPMLFQVGSNEMLLDDSTRAAAKAHGSGVDVQLDVFDGMPHVFQGLGQLPESKIADKYVAEFLEAKAGWGRIQT</sequence>
<dbReference type="InterPro" id="IPR029058">
    <property type="entry name" value="AB_hydrolase_fold"/>
</dbReference>
<feature type="domain" description="Alpha/beta hydrolase fold-3" evidence="2">
    <location>
        <begin position="96"/>
        <end position="297"/>
    </location>
</feature>
<protein>
    <submittedName>
        <fullName evidence="3">Alpha/beta hydrolase</fullName>
    </submittedName>
</protein>
<evidence type="ECO:0000313" key="3">
    <source>
        <dbReference type="EMBL" id="MBK8892004.1"/>
    </source>
</evidence>
<accession>A0A9D7LT75</accession>
<reference evidence="3" key="1">
    <citation type="submission" date="2020-10" db="EMBL/GenBank/DDBJ databases">
        <title>Connecting structure to function with the recovery of over 1000 high-quality activated sludge metagenome-assembled genomes encoding full-length rRNA genes using long-read sequencing.</title>
        <authorList>
            <person name="Singleton C.M."/>
            <person name="Petriglieri F."/>
            <person name="Kristensen J.M."/>
            <person name="Kirkegaard R.H."/>
            <person name="Michaelsen T.Y."/>
            <person name="Andersen M.H."/>
            <person name="Karst S.M."/>
            <person name="Dueholm M.S."/>
            <person name="Nielsen P.H."/>
            <person name="Albertsen M."/>
        </authorList>
    </citation>
    <scope>NUCLEOTIDE SEQUENCE</scope>
    <source>
        <strain evidence="3">OdNE_18-Q3-R46-58_BAT3C.305</strain>
    </source>
</reference>
<evidence type="ECO:0000256" key="1">
    <source>
        <dbReference type="ARBA" id="ARBA00022801"/>
    </source>
</evidence>
<keyword evidence="1 3" id="KW-0378">Hydrolase</keyword>
<dbReference type="Pfam" id="PF07859">
    <property type="entry name" value="Abhydrolase_3"/>
    <property type="match status" value="1"/>
</dbReference>
<dbReference type="InterPro" id="IPR050300">
    <property type="entry name" value="GDXG_lipolytic_enzyme"/>
</dbReference>
<evidence type="ECO:0000313" key="4">
    <source>
        <dbReference type="Proteomes" id="UP000808146"/>
    </source>
</evidence>
<dbReference type="SUPFAM" id="SSF53474">
    <property type="entry name" value="alpha/beta-Hydrolases"/>
    <property type="match status" value="1"/>
</dbReference>
<dbReference type="PANTHER" id="PTHR48081">
    <property type="entry name" value="AB HYDROLASE SUPERFAMILY PROTEIN C4A8.06C"/>
    <property type="match status" value="1"/>
</dbReference>
<gene>
    <name evidence="3" type="ORF">IPN75_17300</name>
</gene>
<dbReference type="GO" id="GO:0016787">
    <property type="term" value="F:hydrolase activity"/>
    <property type="evidence" value="ECO:0007669"/>
    <property type="project" value="UniProtKB-KW"/>
</dbReference>
<organism evidence="3 4">
    <name type="scientific">Candidatus Dechloromonas phosphorivorans</name>
    <dbReference type="NCBI Taxonomy" id="2899244"/>
    <lineage>
        <taxon>Bacteria</taxon>
        <taxon>Pseudomonadati</taxon>
        <taxon>Pseudomonadota</taxon>
        <taxon>Betaproteobacteria</taxon>
        <taxon>Rhodocyclales</taxon>
        <taxon>Azonexaceae</taxon>
        <taxon>Dechloromonas</taxon>
    </lineage>
</organism>
<dbReference type="Proteomes" id="UP000808146">
    <property type="component" value="Unassembled WGS sequence"/>
</dbReference>
<dbReference type="AlphaFoldDB" id="A0A9D7LT75"/>
<dbReference type="Gene3D" id="3.40.50.1820">
    <property type="entry name" value="alpha/beta hydrolase"/>
    <property type="match status" value="1"/>
</dbReference>
<comment type="caution">
    <text evidence="3">The sequence shown here is derived from an EMBL/GenBank/DDBJ whole genome shotgun (WGS) entry which is preliminary data.</text>
</comment>
<dbReference type="EMBL" id="JADKBR010000021">
    <property type="protein sequence ID" value="MBK8892004.1"/>
    <property type="molecule type" value="Genomic_DNA"/>
</dbReference>
<dbReference type="InterPro" id="IPR013094">
    <property type="entry name" value="AB_hydrolase_3"/>
</dbReference>
<proteinExistence type="predicted"/>